<dbReference type="InterPro" id="IPR052667">
    <property type="entry name" value="E3_ubiquitin-ligase_RING"/>
</dbReference>
<dbReference type="Gene3D" id="1.25.40.20">
    <property type="entry name" value="Ankyrin repeat-containing domain"/>
    <property type="match status" value="1"/>
</dbReference>
<accession>A0A0P4W8J9</accession>
<keyword evidence="2 5" id="KW-0863">Zinc-finger</keyword>
<evidence type="ECO:0000259" key="6">
    <source>
        <dbReference type="PROSITE" id="PS50089"/>
    </source>
</evidence>
<dbReference type="Pfam" id="PF12796">
    <property type="entry name" value="Ank_2"/>
    <property type="match status" value="1"/>
</dbReference>
<dbReference type="InterPro" id="IPR036770">
    <property type="entry name" value="Ankyrin_rpt-contain_sf"/>
</dbReference>
<dbReference type="InterPro" id="IPR001841">
    <property type="entry name" value="Znf_RING"/>
</dbReference>
<sequence>MEPHENIVPCQCPSDFGEELPREMYLAAKHGQLRKIKQYLGKGHDVNACDEDSCSLLASACIANRLEVVRFLHRIPHLHRNVRDWSGDTPLMHAARMGHKEVVEELLMCPHPCRLNVDIQNSYEDKAESIAIASSNEEIARLIQNTRLPRLQWHPDLCHTLVPAKMPEAEVIFECNICLEEYDTRERRPRVLSCGHSLCTTCISMLVNHGHVVCAVCRGTHNKAVSRATDLPVNYELDKIMQERQHPS</sequence>
<dbReference type="PROSITE" id="PS50089">
    <property type="entry name" value="ZF_RING_2"/>
    <property type="match status" value="1"/>
</dbReference>
<dbReference type="EMBL" id="GDRN01081436">
    <property type="protein sequence ID" value="JAI62019.1"/>
    <property type="molecule type" value="Transcribed_RNA"/>
</dbReference>
<dbReference type="AlphaFoldDB" id="A0A0P4W8J9"/>
<protein>
    <recommendedName>
        <fullName evidence="6">RING-type domain-containing protein</fullName>
    </recommendedName>
</protein>
<feature type="repeat" description="ANK" evidence="4">
    <location>
        <begin position="86"/>
        <end position="107"/>
    </location>
</feature>
<name>A0A0P4W8J9_SCYOL</name>
<keyword evidence="1" id="KW-0479">Metal-binding</keyword>
<proteinExistence type="predicted"/>
<dbReference type="SUPFAM" id="SSF48403">
    <property type="entry name" value="Ankyrin repeat"/>
    <property type="match status" value="1"/>
</dbReference>
<dbReference type="SUPFAM" id="SSF57850">
    <property type="entry name" value="RING/U-box"/>
    <property type="match status" value="1"/>
</dbReference>
<evidence type="ECO:0000256" key="3">
    <source>
        <dbReference type="ARBA" id="ARBA00022833"/>
    </source>
</evidence>
<dbReference type="InterPro" id="IPR013083">
    <property type="entry name" value="Znf_RING/FYVE/PHD"/>
</dbReference>
<reference evidence="7" key="1">
    <citation type="submission" date="2015-09" db="EMBL/GenBank/DDBJ databases">
        <title>Scylla olivacea transcriptome.</title>
        <authorList>
            <person name="Ikhwanuddin M."/>
        </authorList>
    </citation>
    <scope>NUCLEOTIDE SEQUENCE</scope>
</reference>
<dbReference type="PROSITE" id="PS00518">
    <property type="entry name" value="ZF_RING_1"/>
    <property type="match status" value="1"/>
</dbReference>
<dbReference type="GO" id="GO:0008270">
    <property type="term" value="F:zinc ion binding"/>
    <property type="evidence" value="ECO:0007669"/>
    <property type="project" value="UniProtKB-KW"/>
</dbReference>
<dbReference type="InterPro" id="IPR017907">
    <property type="entry name" value="Znf_RING_CS"/>
</dbReference>
<dbReference type="PROSITE" id="PS50088">
    <property type="entry name" value="ANK_REPEAT"/>
    <property type="match status" value="1"/>
</dbReference>
<feature type="domain" description="RING-type" evidence="6">
    <location>
        <begin position="175"/>
        <end position="218"/>
    </location>
</feature>
<dbReference type="Gene3D" id="3.30.40.10">
    <property type="entry name" value="Zinc/RING finger domain, C3HC4 (zinc finger)"/>
    <property type="match status" value="1"/>
</dbReference>
<dbReference type="PANTHER" id="PTHR47156:SF10">
    <property type="entry name" value="E3 UBIQUITIN-PROTEIN LIGASE TRIM-21-RELATED"/>
    <property type="match status" value="1"/>
</dbReference>
<dbReference type="PANTHER" id="PTHR47156">
    <property type="entry name" value="PROTEIN CBG20824"/>
    <property type="match status" value="1"/>
</dbReference>
<dbReference type="InterPro" id="IPR027370">
    <property type="entry name" value="Znf-RING_euk"/>
</dbReference>
<keyword evidence="3" id="KW-0862">Zinc</keyword>
<dbReference type="PROSITE" id="PS50297">
    <property type="entry name" value="ANK_REP_REGION"/>
    <property type="match status" value="1"/>
</dbReference>
<keyword evidence="4" id="KW-0040">ANK repeat</keyword>
<dbReference type="InterPro" id="IPR002110">
    <property type="entry name" value="Ankyrin_rpt"/>
</dbReference>
<evidence type="ECO:0000256" key="2">
    <source>
        <dbReference type="ARBA" id="ARBA00022771"/>
    </source>
</evidence>
<evidence type="ECO:0000256" key="4">
    <source>
        <dbReference type="PROSITE-ProRule" id="PRU00023"/>
    </source>
</evidence>
<organism evidence="7">
    <name type="scientific">Scylla olivacea</name>
    <name type="common">Orange mud crab</name>
    <name type="synonym">Cancer olivacea</name>
    <dbReference type="NCBI Taxonomy" id="85551"/>
    <lineage>
        <taxon>Eukaryota</taxon>
        <taxon>Metazoa</taxon>
        <taxon>Ecdysozoa</taxon>
        <taxon>Arthropoda</taxon>
        <taxon>Crustacea</taxon>
        <taxon>Multicrustacea</taxon>
        <taxon>Malacostraca</taxon>
        <taxon>Eumalacostraca</taxon>
        <taxon>Eucarida</taxon>
        <taxon>Decapoda</taxon>
        <taxon>Pleocyemata</taxon>
        <taxon>Brachyura</taxon>
        <taxon>Eubrachyura</taxon>
        <taxon>Portunoidea</taxon>
        <taxon>Portunidae</taxon>
        <taxon>Portuninae</taxon>
        <taxon>Scylla</taxon>
    </lineage>
</organism>
<dbReference type="Pfam" id="PF13445">
    <property type="entry name" value="zf-RING_UBOX"/>
    <property type="match status" value="1"/>
</dbReference>
<evidence type="ECO:0000313" key="7">
    <source>
        <dbReference type="EMBL" id="JAI62019.1"/>
    </source>
</evidence>
<evidence type="ECO:0000256" key="1">
    <source>
        <dbReference type="ARBA" id="ARBA00022723"/>
    </source>
</evidence>
<dbReference type="SMART" id="SM00184">
    <property type="entry name" value="RING"/>
    <property type="match status" value="1"/>
</dbReference>
<evidence type="ECO:0000256" key="5">
    <source>
        <dbReference type="PROSITE-ProRule" id="PRU00175"/>
    </source>
</evidence>